<feature type="region of interest" description="Disordered" evidence="3">
    <location>
        <begin position="39"/>
        <end position="69"/>
    </location>
</feature>
<gene>
    <name evidence="5" type="primary">WBGene00097559</name>
</gene>
<dbReference type="EnsemblMetazoa" id="PPA08005.1">
    <property type="protein sequence ID" value="PPA08005.1"/>
    <property type="gene ID" value="WBGene00097559"/>
</dbReference>
<feature type="compositionally biased region" description="Polar residues" evidence="3">
    <location>
        <begin position="1004"/>
        <end position="1023"/>
    </location>
</feature>
<keyword evidence="6" id="KW-1185">Reference proteome</keyword>
<dbReference type="Proteomes" id="UP000005239">
    <property type="component" value="Unassembled WGS sequence"/>
</dbReference>
<feature type="compositionally biased region" description="Basic and acidic residues" evidence="3">
    <location>
        <begin position="1024"/>
        <end position="1043"/>
    </location>
</feature>
<feature type="compositionally biased region" description="Basic and acidic residues" evidence="3">
    <location>
        <begin position="1085"/>
        <end position="1123"/>
    </location>
</feature>
<feature type="compositionally biased region" description="Basic and acidic residues" evidence="3">
    <location>
        <begin position="754"/>
        <end position="768"/>
    </location>
</feature>
<feature type="transmembrane region" description="Helical" evidence="4">
    <location>
        <begin position="1167"/>
        <end position="1188"/>
    </location>
</feature>
<feature type="compositionally biased region" description="Basic and acidic residues" evidence="3">
    <location>
        <begin position="957"/>
        <end position="969"/>
    </location>
</feature>
<name>A0A2A6CYA2_PRIPA</name>
<feature type="region of interest" description="Disordered" evidence="3">
    <location>
        <begin position="148"/>
        <end position="172"/>
    </location>
</feature>
<accession>A0A8R1YB97</accession>
<feature type="region of interest" description="Disordered" evidence="3">
    <location>
        <begin position="881"/>
        <end position="1073"/>
    </location>
</feature>
<keyword evidence="4" id="KW-0472">Membrane</keyword>
<evidence type="ECO:0000256" key="2">
    <source>
        <dbReference type="ARBA" id="ARBA00023054"/>
    </source>
</evidence>
<feature type="region of interest" description="Disordered" evidence="3">
    <location>
        <begin position="749"/>
        <end position="768"/>
    </location>
</feature>
<dbReference type="PANTHER" id="PTHR15073:SF1">
    <property type="entry name" value="RETICULOCYTE-BINDING PROTEIN HOMOLOG 2A"/>
    <property type="match status" value="1"/>
</dbReference>
<feature type="compositionally biased region" description="Basic and acidic residues" evidence="3">
    <location>
        <begin position="554"/>
        <end position="565"/>
    </location>
</feature>
<evidence type="ECO:0000313" key="6">
    <source>
        <dbReference type="Proteomes" id="UP000005239"/>
    </source>
</evidence>
<accession>A0A2A6CYA2</accession>
<reference evidence="5" key="2">
    <citation type="submission" date="2022-06" db="UniProtKB">
        <authorList>
            <consortium name="EnsemblMetazoa"/>
        </authorList>
    </citation>
    <scope>IDENTIFICATION</scope>
    <source>
        <strain evidence="5">PS312</strain>
    </source>
</reference>
<organism evidence="5 6">
    <name type="scientific">Pristionchus pacificus</name>
    <name type="common">Parasitic nematode worm</name>
    <dbReference type="NCBI Taxonomy" id="54126"/>
    <lineage>
        <taxon>Eukaryota</taxon>
        <taxon>Metazoa</taxon>
        <taxon>Ecdysozoa</taxon>
        <taxon>Nematoda</taxon>
        <taxon>Chromadorea</taxon>
        <taxon>Rhabditida</taxon>
        <taxon>Rhabditina</taxon>
        <taxon>Diplogasteromorpha</taxon>
        <taxon>Diplogasteroidea</taxon>
        <taxon>Neodiplogasteridae</taxon>
        <taxon>Pristionchus</taxon>
    </lineage>
</organism>
<evidence type="ECO:0000313" key="5">
    <source>
        <dbReference type="EnsemblMetazoa" id="PPA08005.1"/>
    </source>
</evidence>
<protein>
    <submittedName>
        <fullName evidence="5">Uncharacterized protein</fullName>
    </submittedName>
</protein>
<keyword evidence="2" id="KW-0175">Coiled coil</keyword>
<sequence length="1579" mass="183420">METHSKCQRYLSFEKINDLSIPPALSLSLIDKRKDVKIAKKRKRQTSGGGEVRAEEEVEDAWSAPPSDPSGTLCLSIDLPQTPPTLPQINPYLLPPVLFQVWCALSQPKLPIVYEPTMSNIPFVLPYFHGTGSAYHAVSLRIDYTSADPDHPFDTPSESGDSEDSPLDGGLDMASGAHRRYQRWPNQGIVVPYHGDVVASHYRGPDLHRPYKFWFFGELIEQLIGQQSCRIPLWELRIAEITFAIDKIEQYLREEYSENTGMYIPLSPPFVPRKPFLTDREESIAQQHVRMEHFRLLKEYTVHCMRADKAWDLTKKIEKDVYGQQLQMSAPGHFERLDRALRVIGTILMKSPLYYELNPDVYPNVVAEHRRELLGSAQRGVVEMEAPEDLRFRLAIELPGWMPDLTQPPPPLPSFSHQVSPSSQDFAWLQSDRKLQQSVTIVNKKARGKYSRRMLDGNNEAYFVPIPRQSYSKYEEYYVEVEEEVCEESHDSEDSGVADSPHPVNEELIRINLDRQLAIDTDDSSASQCSTSRESSPLTFEEVRMQFKAKVREQIGEENVAERRVARPPPQQPRESPVRSPSESPKVCTPPPPAVQPMKNKWKSSGRRLARSMSICEEHSDKTTLDDDYPHYLCLEEPLASARLVAMRNGLIPALIEFILMNRKIPPHHMQPLMEYKMRIDFLVSFMKPDLSTNGQKRARMERRISILLSQFGLNFMRKAIDAWEVAAEEERERRWRLAREVAGPPYRGVKLSQRQERQKKKEEEKRKELRIAEDRRLKTLEKKRKEAEKRKADEENRRREAEQKKIKEEDDRRKEEDERERKRREEEEKRLEEERKEAERIEAERQRQQLDRETRKAEERKKREEEEQRRLALAVEKRLREEEKRREIEKQKAEEAMRMEEIVQEAAKKESDRKRRQREEDAERRREEQRDKLAAALERQKQEEARQSLSLSARIQLEEEEKRRKMEQLQEAALASQLTPPITPEQAKPVSKSARRRGRKTGSRLQSTDSFDTNDQSNTTSRDASRDTRGSSEKDGKERERIEEEQEERCPAFQVAVSKQTKKKEAPIKFQAKQYVPVVPELNDKDKKAEAKRKALEEKSAKEKRLQERLEQEQQRASRENTPDSSKPAQPESLLRRCLGKRKKAPAISAEFYEELRRNKENYTNWNHLFTVLAILFVIAFVGFGLWHGRQFHVIQKIPLPVVTPVAQQTSNAAPHSGLLPDYTDALEAEKPLLPQSGIPVAEDTIKCLFWVYKPGVDGAAFCVHPPENYSVTEYHDETIVELADQAGNFTRAERRSFARCLLNLRHYIFFKLERGRFHESPLEISCHPPNDWRLDIPDVAFLFLAQTITEICSSYRAMAEEQATTFEEHTMAYDACEPVSGKLYGRNEKHEGSAVSFADFGFANAIVRNAKMNLCFEHLCMTKTTSNSVEEPVYDARFVSCYHFTRVIARLMHIVYNGFGPIEFNQHIADHLDWFFLFNPYEPDGTRHGYAMSKKMAHDKNIHGRVDDYGTSVYITETSIPLPINPRRLSEPAPTKTMAHYYTAKTGEIFLFETIGYVRVQQFDDELVRFFSFKAFQ</sequence>
<feature type="compositionally biased region" description="Basic residues" evidence="3">
    <location>
        <begin position="994"/>
        <end position="1003"/>
    </location>
</feature>
<dbReference type="InterPro" id="IPR051483">
    <property type="entry name" value="MAP7_domain-containing"/>
</dbReference>
<feature type="region of interest" description="Disordered" evidence="3">
    <location>
        <begin position="521"/>
        <end position="540"/>
    </location>
</feature>
<keyword evidence="4" id="KW-1133">Transmembrane helix</keyword>
<feature type="compositionally biased region" description="Low complexity" evidence="3">
    <location>
        <begin position="573"/>
        <end position="585"/>
    </location>
</feature>
<dbReference type="PANTHER" id="PTHR15073">
    <property type="entry name" value="MICROTUBULE-ASSOCIATED PROTEIN"/>
    <property type="match status" value="1"/>
</dbReference>
<reference evidence="6" key="1">
    <citation type="journal article" date="2008" name="Nat. Genet.">
        <title>The Pristionchus pacificus genome provides a unique perspective on nematode lifestyle and parasitism.</title>
        <authorList>
            <person name="Dieterich C."/>
            <person name="Clifton S.W."/>
            <person name="Schuster L.N."/>
            <person name="Chinwalla A."/>
            <person name="Delehaunty K."/>
            <person name="Dinkelacker I."/>
            <person name="Fulton L."/>
            <person name="Fulton R."/>
            <person name="Godfrey J."/>
            <person name="Minx P."/>
            <person name="Mitreva M."/>
            <person name="Roeseler W."/>
            <person name="Tian H."/>
            <person name="Witte H."/>
            <person name="Yang S.P."/>
            <person name="Wilson R.K."/>
            <person name="Sommer R.J."/>
        </authorList>
    </citation>
    <scope>NUCLEOTIDE SEQUENCE [LARGE SCALE GENOMIC DNA]</scope>
    <source>
        <strain evidence="6">PS312</strain>
    </source>
</reference>
<feature type="compositionally biased region" description="Basic and acidic residues" evidence="3">
    <location>
        <begin position="881"/>
        <end position="947"/>
    </location>
</feature>
<evidence type="ECO:0000256" key="4">
    <source>
        <dbReference type="SAM" id="Phobius"/>
    </source>
</evidence>
<proteinExistence type="inferred from homology"/>
<keyword evidence="4" id="KW-0812">Transmembrane</keyword>
<feature type="region of interest" description="Disordered" evidence="3">
    <location>
        <begin position="783"/>
        <end position="869"/>
    </location>
</feature>
<feature type="compositionally biased region" description="Polar residues" evidence="3">
    <location>
        <begin position="524"/>
        <end position="538"/>
    </location>
</feature>
<evidence type="ECO:0000256" key="1">
    <source>
        <dbReference type="ARBA" id="ARBA00007525"/>
    </source>
</evidence>
<feature type="region of interest" description="Disordered" evidence="3">
    <location>
        <begin position="1085"/>
        <end position="1136"/>
    </location>
</feature>
<feature type="region of interest" description="Disordered" evidence="3">
    <location>
        <begin position="554"/>
        <end position="601"/>
    </location>
</feature>
<comment type="similarity">
    <text evidence="1">Belongs to the MAP7 family.</text>
</comment>
<evidence type="ECO:0000256" key="3">
    <source>
        <dbReference type="SAM" id="MobiDB-lite"/>
    </source>
</evidence>